<name>A0A4C1SSI7_EUMVA</name>
<feature type="region of interest" description="Disordered" evidence="1">
    <location>
        <begin position="1"/>
        <end position="21"/>
    </location>
</feature>
<feature type="region of interest" description="Disordered" evidence="1">
    <location>
        <begin position="118"/>
        <end position="152"/>
    </location>
</feature>
<evidence type="ECO:0000313" key="3">
    <source>
        <dbReference type="Proteomes" id="UP000299102"/>
    </source>
</evidence>
<evidence type="ECO:0000256" key="1">
    <source>
        <dbReference type="SAM" id="MobiDB-lite"/>
    </source>
</evidence>
<organism evidence="2 3">
    <name type="scientific">Eumeta variegata</name>
    <name type="common">Bagworm moth</name>
    <name type="synonym">Eumeta japonica</name>
    <dbReference type="NCBI Taxonomy" id="151549"/>
    <lineage>
        <taxon>Eukaryota</taxon>
        <taxon>Metazoa</taxon>
        <taxon>Ecdysozoa</taxon>
        <taxon>Arthropoda</taxon>
        <taxon>Hexapoda</taxon>
        <taxon>Insecta</taxon>
        <taxon>Pterygota</taxon>
        <taxon>Neoptera</taxon>
        <taxon>Endopterygota</taxon>
        <taxon>Lepidoptera</taxon>
        <taxon>Glossata</taxon>
        <taxon>Ditrysia</taxon>
        <taxon>Tineoidea</taxon>
        <taxon>Psychidae</taxon>
        <taxon>Oiketicinae</taxon>
        <taxon>Eumeta</taxon>
    </lineage>
</organism>
<keyword evidence="3" id="KW-1185">Reference proteome</keyword>
<comment type="caution">
    <text evidence="2">The sequence shown here is derived from an EMBL/GenBank/DDBJ whole genome shotgun (WGS) entry which is preliminary data.</text>
</comment>
<reference evidence="2 3" key="1">
    <citation type="journal article" date="2019" name="Commun. Biol.">
        <title>The bagworm genome reveals a unique fibroin gene that provides high tensile strength.</title>
        <authorList>
            <person name="Kono N."/>
            <person name="Nakamura H."/>
            <person name="Ohtoshi R."/>
            <person name="Tomita M."/>
            <person name="Numata K."/>
            <person name="Arakawa K."/>
        </authorList>
    </citation>
    <scope>NUCLEOTIDE SEQUENCE [LARGE SCALE GENOMIC DNA]</scope>
</reference>
<dbReference type="EMBL" id="BGZK01003724">
    <property type="protein sequence ID" value="GBP04021.1"/>
    <property type="molecule type" value="Genomic_DNA"/>
</dbReference>
<dbReference type="Proteomes" id="UP000299102">
    <property type="component" value="Unassembled WGS sequence"/>
</dbReference>
<feature type="region of interest" description="Disordered" evidence="1">
    <location>
        <begin position="55"/>
        <end position="78"/>
    </location>
</feature>
<protein>
    <submittedName>
        <fullName evidence="2">Uncharacterized protein</fullName>
    </submittedName>
</protein>
<accession>A0A4C1SSI7</accession>
<dbReference type="AlphaFoldDB" id="A0A4C1SSI7"/>
<gene>
    <name evidence="2" type="ORF">EVAR_90759_1</name>
</gene>
<proteinExistence type="predicted"/>
<evidence type="ECO:0000313" key="2">
    <source>
        <dbReference type="EMBL" id="GBP04021.1"/>
    </source>
</evidence>
<sequence>MSVARERKEFHPENKNRVDPSKDWPIRAVNVIRFCVPALPSFLSQFNKTTHIKNKCQGSDSVESREGLSEADSSDDSVNETLARARALLNDNNFNKDIRGNSCRKMNLVKLVPIGSDLEIKGGKPTEANVEKMASAQTNADATERNSPPAGN</sequence>